<evidence type="ECO:0000256" key="2">
    <source>
        <dbReference type="ARBA" id="ARBA00023136"/>
    </source>
</evidence>
<evidence type="ECO:0000313" key="5">
    <source>
        <dbReference type="EMBL" id="MCL1142403.1"/>
    </source>
</evidence>
<keyword evidence="2" id="KW-0472">Membrane</keyword>
<dbReference type="Pfam" id="PF01103">
    <property type="entry name" value="Omp85"/>
    <property type="match status" value="1"/>
</dbReference>
<dbReference type="GO" id="GO:0019867">
    <property type="term" value="C:outer membrane"/>
    <property type="evidence" value="ECO:0007669"/>
    <property type="project" value="InterPro"/>
</dbReference>
<evidence type="ECO:0000259" key="4">
    <source>
        <dbReference type="Pfam" id="PF01103"/>
    </source>
</evidence>
<keyword evidence="3" id="KW-0732">Signal</keyword>
<name>A0A9X1ZIP0_9GAMM</name>
<dbReference type="InterPro" id="IPR000184">
    <property type="entry name" value="Bac_surfAg_D15"/>
</dbReference>
<accession>A0A9X1ZIP0</accession>
<organism evidence="5 6">
    <name type="scientific">Shewanella gaetbuli</name>
    <dbReference type="NCBI Taxonomy" id="220752"/>
    <lineage>
        <taxon>Bacteria</taxon>
        <taxon>Pseudomonadati</taxon>
        <taxon>Pseudomonadota</taxon>
        <taxon>Gammaproteobacteria</taxon>
        <taxon>Alteromonadales</taxon>
        <taxon>Shewanellaceae</taxon>
        <taxon>Shewanella</taxon>
    </lineage>
</organism>
<feature type="signal peptide" evidence="3">
    <location>
        <begin position="1"/>
        <end position="28"/>
    </location>
</feature>
<evidence type="ECO:0000256" key="1">
    <source>
        <dbReference type="ARBA" id="ARBA00004370"/>
    </source>
</evidence>
<feature type="domain" description="Bacterial surface antigen (D15)" evidence="4">
    <location>
        <begin position="125"/>
        <end position="388"/>
    </location>
</feature>
<protein>
    <submittedName>
        <fullName evidence="5">Outer membrane protein assembly factor</fullName>
    </submittedName>
</protein>
<dbReference type="Proteomes" id="UP001139333">
    <property type="component" value="Unassembled WGS sequence"/>
</dbReference>
<reference evidence="5" key="1">
    <citation type="submission" date="2022-01" db="EMBL/GenBank/DDBJ databases">
        <title>Whole genome-based taxonomy of the Shewanellaceae.</title>
        <authorList>
            <person name="Martin-Rodriguez A.J."/>
        </authorList>
    </citation>
    <scope>NUCLEOTIDE SEQUENCE</scope>
    <source>
        <strain evidence="5">DSM 16422</strain>
    </source>
</reference>
<sequence length="388" mass="42904">MNKHCRLSKLLLLVLAAGTSSFSLMSLAKDSPQDNTSQASETAGKKSFIPNIKDNDTAVTVSKGNYVAAPIPFSNPTIDSGLAGVFGYFYPQDAHQKANQPPSVTGIGAMYSSNKSYAAAVGHASYWDDNNWQFKGGVGYADLKLPLISSDENNIGFNLNWDLKGVAALAEINRQFAKNWYVGLTGIYLDLKQQFSVDISSIHFELGNEVQSFGLGPAIIYDSRDVPTNAYDGYYFKAETIIYDKAIGSENEFTSYNLEVDGYHPLREDLVVAWKLKGCAREGDIPLWAACRLGLRGFASTEFMSRQSLETEAEARWRFHKRWGMVAFAGLGALDDTHSRINESEVIPSYGVGLRWMIQPAERINIRLDYARSNDNNQAVYLSVGEAF</sequence>
<evidence type="ECO:0000256" key="3">
    <source>
        <dbReference type="SAM" id="SignalP"/>
    </source>
</evidence>
<feature type="chain" id="PRO_5040981386" evidence="3">
    <location>
        <begin position="29"/>
        <end position="388"/>
    </location>
</feature>
<dbReference type="RefSeq" id="WP_248995076.1">
    <property type="nucleotide sequence ID" value="NZ_JAKIKP010000003.1"/>
</dbReference>
<comment type="subcellular location">
    <subcellularLocation>
        <location evidence="1">Membrane</location>
    </subcellularLocation>
</comment>
<gene>
    <name evidence="5" type="ORF">L2672_06805</name>
</gene>
<comment type="caution">
    <text evidence="5">The sequence shown here is derived from an EMBL/GenBank/DDBJ whole genome shotgun (WGS) entry which is preliminary data.</text>
</comment>
<keyword evidence="6" id="KW-1185">Reference proteome</keyword>
<dbReference type="AlphaFoldDB" id="A0A9X1ZIP0"/>
<proteinExistence type="predicted"/>
<dbReference type="Gene3D" id="2.40.160.50">
    <property type="entry name" value="membrane protein fhac: a member of the omp85/tpsb transporter family"/>
    <property type="match status" value="1"/>
</dbReference>
<evidence type="ECO:0000313" key="6">
    <source>
        <dbReference type="Proteomes" id="UP001139333"/>
    </source>
</evidence>
<dbReference type="EMBL" id="JAKIKP010000003">
    <property type="protein sequence ID" value="MCL1142403.1"/>
    <property type="molecule type" value="Genomic_DNA"/>
</dbReference>